<dbReference type="Gene3D" id="3.30.420.10">
    <property type="entry name" value="Ribonuclease H-like superfamily/Ribonuclease H"/>
    <property type="match status" value="1"/>
</dbReference>
<dbReference type="VEuPathDB" id="FungiDB:PYU1_G013634"/>
<evidence type="ECO:0000259" key="1">
    <source>
        <dbReference type="Pfam" id="PF01612"/>
    </source>
</evidence>
<keyword evidence="3" id="KW-1185">Reference proteome</keyword>
<dbReference type="STRING" id="431595.K3X8W4"/>
<dbReference type="AlphaFoldDB" id="K3X8W4"/>
<dbReference type="GO" id="GO:0006139">
    <property type="term" value="P:nucleobase-containing compound metabolic process"/>
    <property type="evidence" value="ECO:0007669"/>
    <property type="project" value="InterPro"/>
</dbReference>
<dbReference type="InterPro" id="IPR036397">
    <property type="entry name" value="RNaseH_sf"/>
</dbReference>
<protein>
    <recommendedName>
        <fullName evidence="1">3'-5' exonuclease domain-containing protein</fullName>
    </recommendedName>
</protein>
<dbReference type="PANTHER" id="PTHR47765:SF2">
    <property type="entry name" value="EXONUCLEASE MUT-7 HOMOLOG"/>
    <property type="match status" value="1"/>
</dbReference>
<dbReference type="Pfam" id="PF01612">
    <property type="entry name" value="DNA_pol_A_exo1"/>
    <property type="match status" value="1"/>
</dbReference>
<reference evidence="2" key="3">
    <citation type="submission" date="2015-02" db="UniProtKB">
        <authorList>
            <consortium name="EnsemblProtists"/>
        </authorList>
    </citation>
    <scope>IDENTIFICATION</scope>
    <source>
        <strain evidence="2">DAOM BR144</strain>
    </source>
</reference>
<proteinExistence type="predicted"/>
<dbReference type="HOGENOM" id="CLU_1387500_0_0_1"/>
<dbReference type="GO" id="GO:0003676">
    <property type="term" value="F:nucleic acid binding"/>
    <property type="evidence" value="ECO:0007669"/>
    <property type="project" value="InterPro"/>
</dbReference>
<evidence type="ECO:0000313" key="2">
    <source>
        <dbReference type="EnsemblProtists" id="PYU1_T013663"/>
    </source>
</evidence>
<dbReference type="OMA" id="VCANFVE"/>
<dbReference type="InterPro" id="IPR002562">
    <property type="entry name" value="3'-5'_exonuclease_dom"/>
</dbReference>
<evidence type="ECO:0000313" key="3">
    <source>
        <dbReference type="Proteomes" id="UP000019132"/>
    </source>
</evidence>
<dbReference type="Proteomes" id="UP000019132">
    <property type="component" value="Unassembled WGS sequence"/>
</dbReference>
<organism evidence="2 3">
    <name type="scientific">Globisporangium ultimum (strain ATCC 200006 / CBS 805.95 / DAOM BR144)</name>
    <name type="common">Pythium ultimum</name>
    <dbReference type="NCBI Taxonomy" id="431595"/>
    <lineage>
        <taxon>Eukaryota</taxon>
        <taxon>Sar</taxon>
        <taxon>Stramenopiles</taxon>
        <taxon>Oomycota</taxon>
        <taxon>Peronosporomycetes</taxon>
        <taxon>Pythiales</taxon>
        <taxon>Pythiaceae</taxon>
        <taxon>Globisporangium</taxon>
    </lineage>
</organism>
<dbReference type="InterPro" id="IPR012337">
    <property type="entry name" value="RNaseH-like_sf"/>
</dbReference>
<name>K3X8W4_GLOUD</name>
<sequence length="197" mass="22397">MQIAVRDADNKEEVFVLDLLTMPPKMYNSTLSDVFLSKSILKLGQGFYQDLKELAQSYPKASCFRVAKSVVEVNDLSISLVGSHHPLSLQKLVFLYLHRKLTKTQQTSNWNRRPLAPSQLHYAAADALVLIHLYDELMKLMAAKRDDFQLESVMNVLDVHVAPAPKCNLCFECFDSVKMLKAHRKICAQDVRTLDIC</sequence>
<dbReference type="SUPFAM" id="SSF53098">
    <property type="entry name" value="Ribonuclease H-like"/>
    <property type="match status" value="1"/>
</dbReference>
<reference evidence="3" key="1">
    <citation type="journal article" date="2010" name="Genome Biol.">
        <title>Genome sequence of the necrotrophic plant pathogen Pythium ultimum reveals original pathogenicity mechanisms and effector repertoire.</title>
        <authorList>
            <person name="Levesque C.A."/>
            <person name="Brouwer H."/>
            <person name="Cano L."/>
            <person name="Hamilton J.P."/>
            <person name="Holt C."/>
            <person name="Huitema E."/>
            <person name="Raffaele S."/>
            <person name="Robideau G.P."/>
            <person name="Thines M."/>
            <person name="Win J."/>
            <person name="Zerillo M.M."/>
            <person name="Beakes G.W."/>
            <person name="Boore J.L."/>
            <person name="Busam D."/>
            <person name="Dumas B."/>
            <person name="Ferriera S."/>
            <person name="Fuerstenberg S.I."/>
            <person name="Gachon C.M."/>
            <person name="Gaulin E."/>
            <person name="Govers F."/>
            <person name="Grenville-Briggs L."/>
            <person name="Horner N."/>
            <person name="Hostetler J."/>
            <person name="Jiang R.H."/>
            <person name="Johnson J."/>
            <person name="Krajaejun T."/>
            <person name="Lin H."/>
            <person name="Meijer H.J."/>
            <person name="Moore B."/>
            <person name="Morris P."/>
            <person name="Phuntmart V."/>
            <person name="Puiu D."/>
            <person name="Shetty J."/>
            <person name="Stajich J.E."/>
            <person name="Tripathy S."/>
            <person name="Wawra S."/>
            <person name="van West P."/>
            <person name="Whitty B.R."/>
            <person name="Coutinho P.M."/>
            <person name="Henrissat B."/>
            <person name="Martin F."/>
            <person name="Thomas P.D."/>
            <person name="Tyler B.M."/>
            <person name="De Vries R.P."/>
            <person name="Kamoun S."/>
            <person name="Yandell M."/>
            <person name="Tisserat N."/>
            <person name="Buell C.R."/>
        </authorList>
    </citation>
    <scope>NUCLEOTIDE SEQUENCE</scope>
    <source>
        <strain evidence="3">DAOM:BR144</strain>
    </source>
</reference>
<dbReference type="EMBL" id="GL376586">
    <property type="status" value="NOT_ANNOTATED_CDS"/>
    <property type="molecule type" value="Genomic_DNA"/>
</dbReference>
<accession>K3X8W4</accession>
<dbReference type="InParanoid" id="K3X8W4"/>
<dbReference type="eggNOG" id="KOG2207">
    <property type="taxonomic scope" value="Eukaryota"/>
</dbReference>
<dbReference type="PANTHER" id="PTHR47765">
    <property type="entry name" value="3'-5' EXONUCLEASE DOMAIN-CONTAINING PROTEIN"/>
    <property type="match status" value="1"/>
</dbReference>
<feature type="domain" description="3'-5' exonuclease" evidence="1">
    <location>
        <begin position="9"/>
        <end position="141"/>
    </location>
</feature>
<reference evidence="3" key="2">
    <citation type="submission" date="2010-04" db="EMBL/GenBank/DDBJ databases">
        <authorList>
            <person name="Buell R."/>
            <person name="Hamilton J."/>
            <person name="Hostetler J."/>
        </authorList>
    </citation>
    <scope>NUCLEOTIDE SEQUENCE [LARGE SCALE GENOMIC DNA]</scope>
    <source>
        <strain evidence="3">DAOM:BR144</strain>
    </source>
</reference>
<dbReference type="GO" id="GO:0008408">
    <property type="term" value="F:3'-5' exonuclease activity"/>
    <property type="evidence" value="ECO:0007669"/>
    <property type="project" value="InterPro"/>
</dbReference>
<dbReference type="InterPro" id="IPR052408">
    <property type="entry name" value="Exonuclease_MUT-7-like"/>
</dbReference>
<dbReference type="EnsemblProtists" id="PYU1_T013663">
    <property type="protein sequence ID" value="PYU1_T013663"/>
    <property type="gene ID" value="PYU1_G013634"/>
</dbReference>